<dbReference type="Proteomes" id="UP001153076">
    <property type="component" value="Unassembled WGS sequence"/>
</dbReference>
<proteinExistence type="predicted"/>
<keyword evidence="3" id="KW-1185">Reference proteome</keyword>
<evidence type="ECO:0000256" key="1">
    <source>
        <dbReference type="SAM" id="SignalP"/>
    </source>
</evidence>
<feature type="signal peptide" evidence="1">
    <location>
        <begin position="1"/>
        <end position="22"/>
    </location>
</feature>
<name>A0A9Q1JJ99_9CARY</name>
<evidence type="ECO:0000313" key="3">
    <source>
        <dbReference type="Proteomes" id="UP001153076"/>
    </source>
</evidence>
<accession>A0A9Q1JJ99</accession>
<protein>
    <submittedName>
        <fullName evidence="2">Uncharacterized protein</fullName>
    </submittedName>
</protein>
<sequence length="165" mass="17822">MILAYFQSDALLIPLLAEVALAFMIASRQTELNAQGSFPEGNCLVFVFVAAEYETPKNALNQVLMEIMSDHRAVLFYSLPMIETDNAMIRGGKEIGLGSGRDEPDSVMGVVVVGLVEMSEVNGVQGSKLQQPRAHPWLVNSSPGLQLPGPRWLSFARMRGGGGSV</sequence>
<dbReference type="OrthoDB" id="10261524at2759"/>
<keyword evidence="1" id="KW-0732">Signal</keyword>
<gene>
    <name evidence="2" type="ORF">Cgig2_020791</name>
</gene>
<feature type="chain" id="PRO_5040290292" evidence="1">
    <location>
        <begin position="23"/>
        <end position="165"/>
    </location>
</feature>
<organism evidence="2 3">
    <name type="scientific">Carnegiea gigantea</name>
    <dbReference type="NCBI Taxonomy" id="171969"/>
    <lineage>
        <taxon>Eukaryota</taxon>
        <taxon>Viridiplantae</taxon>
        <taxon>Streptophyta</taxon>
        <taxon>Embryophyta</taxon>
        <taxon>Tracheophyta</taxon>
        <taxon>Spermatophyta</taxon>
        <taxon>Magnoliopsida</taxon>
        <taxon>eudicotyledons</taxon>
        <taxon>Gunneridae</taxon>
        <taxon>Pentapetalae</taxon>
        <taxon>Caryophyllales</taxon>
        <taxon>Cactineae</taxon>
        <taxon>Cactaceae</taxon>
        <taxon>Cactoideae</taxon>
        <taxon>Echinocereeae</taxon>
        <taxon>Carnegiea</taxon>
    </lineage>
</organism>
<dbReference type="EMBL" id="JAKOGI010001128">
    <property type="protein sequence ID" value="KAJ8427577.1"/>
    <property type="molecule type" value="Genomic_DNA"/>
</dbReference>
<reference evidence="2" key="1">
    <citation type="submission" date="2022-04" db="EMBL/GenBank/DDBJ databases">
        <title>Carnegiea gigantea Genome sequencing and assembly v2.</title>
        <authorList>
            <person name="Copetti D."/>
            <person name="Sanderson M.J."/>
            <person name="Burquez A."/>
            <person name="Wojciechowski M.F."/>
        </authorList>
    </citation>
    <scope>NUCLEOTIDE SEQUENCE</scope>
    <source>
        <strain evidence="2">SGP5-SGP5p</strain>
        <tissue evidence="2">Aerial part</tissue>
    </source>
</reference>
<evidence type="ECO:0000313" key="2">
    <source>
        <dbReference type="EMBL" id="KAJ8427577.1"/>
    </source>
</evidence>
<comment type="caution">
    <text evidence="2">The sequence shown here is derived from an EMBL/GenBank/DDBJ whole genome shotgun (WGS) entry which is preliminary data.</text>
</comment>
<dbReference type="AlphaFoldDB" id="A0A9Q1JJ99"/>